<sequence>MRFLHYTLLSAVLLGLNACQLVQPESIVNPNVDEDTFLRSADAMDAWVAGTRMKTATAIGKWCQFAEILSDNYFNNHSRSSKAFDFPRLLHTDTDIATMQRSVATLREMADYGLTTVAARQAPTRSQQFELYSIKAYGQLLAGETFTGLPLQSGGEARPWADHLRAALHTLAQARASADSASQRAFVATLAARAWRMLGQKDSAVAMAREALAQSSDFVRQVSFDGENNVNNAAQEAIWGTWFQPLPRLDFLDPKYFQRTSTEQRPITLAKAEEAWLILAEAQLAEADLTGAKATLGRLLQLVRSRPVAKGVNDQLEKRDNGMYRVYPKRADYRVRASASDSLRSGLIVDRQAPALIDIPYISGTSVTQSMIDGLATHDAALELLYLLRQEIFFGEGRRVADLGIRLPLCEVEAAHAAHGEDYTEARIPAFIPTNQGMDDFTIDEETRTVTVTYNMNRVLVKNRQADSVVPFE</sequence>
<keyword evidence="2" id="KW-1185">Reference proteome</keyword>
<gene>
    <name evidence="1" type="ORF">ACFFK8_03970</name>
</gene>
<dbReference type="RefSeq" id="WP_027952823.1">
    <property type="nucleotide sequence ID" value="NZ_JADU01000036.1"/>
</dbReference>
<comment type="caution">
    <text evidence="1">The sequence shown here is derived from an EMBL/GenBank/DDBJ whole genome shotgun (WGS) entry which is preliminary data.</text>
</comment>
<evidence type="ECO:0008006" key="3">
    <source>
        <dbReference type="Google" id="ProtNLM"/>
    </source>
</evidence>
<accession>A0ABV5ZL67</accession>
<evidence type="ECO:0000313" key="1">
    <source>
        <dbReference type="EMBL" id="MFB9896991.1"/>
    </source>
</evidence>
<proteinExistence type="predicted"/>
<organism evidence="1 2">
    <name type="scientific">Hallella seregens ATCC 51272</name>
    <dbReference type="NCBI Taxonomy" id="1336250"/>
    <lineage>
        <taxon>Bacteria</taxon>
        <taxon>Pseudomonadati</taxon>
        <taxon>Bacteroidota</taxon>
        <taxon>Bacteroidia</taxon>
        <taxon>Bacteroidales</taxon>
        <taxon>Prevotellaceae</taxon>
        <taxon>Hallella</taxon>
    </lineage>
</organism>
<dbReference type="Proteomes" id="UP001589688">
    <property type="component" value="Unassembled WGS sequence"/>
</dbReference>
<dbReference type="Gene3D" id="1.25.40.390">
    <property type="match status" value="1"/>
</dbReference>
<reference evidence="1 2" key="1">
    <citation type="submission" date="2024-09" db="EMBL/GenBank/DDBJ databases">
        <authorList>
            <person name="Sun Q."/>
            <person name="Mori K."/>
        </authorList>
    </citation>
    <scope>NUCLEOTIDE SEQUENCE [LARGE SCALE GENOMIC DNA]</scope>
    <source>
        <strain evidence="1 2">ATCC 51272</strain>
    </source>
</reference>
<protein>
    <recommendedName>
        <fullName evidence="3">Tetratricopeptide repeat protein</fullName>
    </recommendedName>
</protein>
<dbReference type="EMBL" id="JBHLZF010000001">
    <property type="protein sequence ID" value="MFB9896991.1"/>
    <property type="molecule type" value="Genomic_DNA"/>
</dbReference>
<evidence type="ECO:0000313" key="2">
    <source>
        <dbReference type="Proteomes" id="UP001589688"/>
    </source>
</evidence>
<name>A0ABV5ZL67_9BACT</name>